<feature type="region of interest" description="Disordered" evidence="8">
    <location>
        <begin position="145"/>
        <end position="172"/>
    </location>
</feature>
<dbReference type="SUPFAM" id="SSF54768">
    <property type="entry name" value="dsRNA-binding domain-like"/>
    <property type="match status" value="1"/>
</dbReference>
<dbReference type="InterPro" id="IPR005324">
    <property type="entry name" value="Ribosomal_uS5_C"/>
</dbReference>
<protein>
    <recommendedName>
        <fullName evidence="4">Small ribosomal subunit protein uS5</fullName>
    </recommendedName>
    <alternativeName>
        <fullName evidence="5">30S ribosomal protein S5</fullName>
    </alternativeName>
</protein>
<feature type="compositionally biased region" description="Basic and acidic residues" evidence="8">
    <location>
        <begin position="145"/>
        <end position="166"/>
    </location>
</feature>
<evidence type="ECO:0000313" key="11">
    <source>
        <dbReference type="Proteomes" id="UP000177521"/>
    </source>
</evidence>
<dbReference type="Gene3D" id="3.30.230.10">
    <property type="match status" value="1"/>
</dbReference>
<dbReference type="GO" id="GO:1990904">
    <property type="term" value="C:ribonucleoprotein complex"/>
    <property type="evidence" value="ECO:0007669"/>
    <property type="project" value="UniProtKB-UniRule"/>
</dbReference>
<evidence type="ECO:0000259" key="9">
    <source>
        <dbReference type="PROSITE" id="PS50881"/>
    </source>
</evidence>
<evidence type="ECO:0000256" key="5">
    <source>
        <dbReference type="ARBA" id="ARBA00035519"/>
    </source>
</evidence>
<keyword evidence="3 6" id="KW-0687">Ribonucleoprotein</keyword>
<dbReference type="Pfam" id="PF03719">
    <property type="entry name" value="Ribosomal_S5_C"/>
    <property type="match status" value="1"/>
</dbReference>
<dbReference type="GO" id="GO:0005737">
    <property type="term" value="C:cytoplasm"/>
    <property type="evidence" value="ECO:0007669"/>
    <property type="project" value="UniProtKB-ARBA"/>
</dbReference>
<gene>
    <name evidence="10" type="ORF">A2788_00970</name>
</gene>
<organism evidence="10 11">
    <name type="scientific">Candidatus Abawacabacteria bacterium RIFCSPHIGHO2_01_FULL_46_8</name>
    <dbReference type="NCBI Taxonomy" id="1817815"/>
    <lineage>
        <taxon>Bacteria</taxon>
        <taxon>Candidatus Abawacaibacteriota</taxon>
    </lineage>
</organism>
<dbReference type="SUPFAM" id="SSF54211">
    <property type="entry name" value="Ribosomal protein S5 domain 2-like"/>
    <property type="match status" value="1"/>
</dbReference>
<comment type="similarity">
    <text evidence="1 7">Belongs to the universal ribosomal protein uS5 family.</text>
</comment>
<dbReference type="InterPro" id="IPR014721">
    <property type="entry name" value="Ribsml_uS5_D2-typ_fold_subgr"/>
</dbReference>
<dbReference type="InterPro" id="IPR000851">
    <property type="entry name" value="Ribosomal_uS5"/>
</dbReference>
<dbReference type="InterPro" id="IPR013810">
    <property type="entry name" value="Ribosomal_uS5_N"/>
</dbReference>
<dbReference type="AlphaFoldDB" id="A0A1F4XMS9"/>
<evidence type="ECO:0000256" key="2">
    <source>
        <dbReference type="ARBA" id="ARBA00022980"/>
    </source>
</evidence>
<evidence type="ECO:0000256" key="3">
    <source>
        <dbReference type="ARBA" id="ARBA00023274"/>
    </source>
</evidence>
<accession>A0A1F4XMS9</accession>
<evidence type="ECO:0000313" key="10">
    <source>
        <dbReference type="EMBL" id="OGC82946.1"/>
    </source>
</evidence>
<evidence type="ECO:0000256" key="8">
    <source>
        <dbReference type="SAM" id="MobiDB-lite"/>
    </source>
</evidence>
<keyword evidence="2 6" id="KW-0689">Ribosomal protein</keyword>
<dbReference type="GO" id="GO:0006412">
    <property type="term" value="P:translation"/>
    <property type="evidence" value="ECO:0007669"/>
    <property type="project" value="InterPro"/>
</dbReference>
<evidence type="ECO:0000256" key="7">
    <source>
        <dbReference type="RuleBase" id="RU003823"/>
    </source>
</evidence>
<dbReference type="GO" id="GO:0005840">
    <property type="term" value="C:ribosome"/>
    <property type="evidence" value="ECO:0007669"/>
    <property type="project" value="UniProtKB-KW"/>
</dbReference>
<dbReference type="PROSITE" id="PS50881">
    <property type="entry name" value="S5_DSRBD"/>
    <property type="match status" value="1"/>
</dbReference>
<dbReference type="Gene3D" id="3.30.160.20">
    <property type="match status" value="1"/>
</dbReference>
<dbReference type="FunFam" id="3.30.230.10:FF:000002">
    <property type="entry name" value="30S ribosomal protein S5"/>
    <property type="match status" value="1"/>
</dbReference>
<dbReference type="PANTHER" id="PTHR48277:SF1">
    <property type="entry name" value="MITOCHONDRIAL RIBOSOMAL PROTEIN S5"/>
    <property type="match status" value="1"/>
</dbReference>
<dbReference type="GO" id="GO:0003735">
    <property type="term" value="F:structural constituent of ribosome"/>
    <property type="evidence" value="ECO:0007669"/>
    <property type="project" value="UniProtKB-UniRule"/>
</dbReference>
<sequence>MRVVKGGRRLRFRALIAIGNGKGKVAIGLGKAGEVAEAIRKAGNQARKALILVPLTKSGTIPHQILVKNNASKLFLLPANPGTGIIAGGIVRQILAIAGVQDVLSKTYGSLNKPNMAQATITALASLKGEYQFVAPEPVVTKREGGRVAEARSFKSKAKAEREQKTDAAVLA</sequence>
<dbReference type="InterPro" id="IPR020568">
    <property type="entry name" value="Ribosomal_Su5_D2-typ_SF"/>
</dbReference>
<evidence type="ECO:0000256" key="4">
    <source>
        <dbReference type="ARBA" id="ARBA00035255"/>
    </source>
</evidence>
<comment type="caution">
    <text evidence="10">The sequence shown here is derived from an EMBL/GenBank/DDBJ whole genome shotgun (WGS) entry which is preliminary data.</text>
</comment>
<dbReference type="Proteomes" id="UP000177521">
    <property type="component" value="Unassembled WGS sequence"/>
</dbReference>
<name>A0A1F4XMS9_9BACT</name>
<dbReference type="PANTHER" id="PTHR48277">
    <property type="entry name" value="MITOCHONDRIAL RIBOSOMAL PROTEIN S5"/>
    <property type="match status" value="1"/>
</dbReference>
<evidence type="ECO:0000256" key="6">
    <source>
        <dbReference type="PROSITE-ProRule" id="PRU00268"/>
    </source>
</evidence>
<dbReference type="Pfam" id="PF00333">
    <property type="entry name" value="Ribosomal_S5"/>
    <property type="match status" value="1"/>
</dbReference>
<dbReference type="EMBL" id="MEWS01000004">
    <property type="protein sequence ID" value="OGC82946.1"/>
    <property type="molecule type" value="Genomic_DNA"/>
</dbReference>
<feature type="domain" description="S5 DRBM" evidence="9">
    <location>
        <begin position="1"/>
        <end position="53"/>
    </location>
</feature>
<proteinExistence type="inferred from homology"/>
<dbReference type="GO" id="GO:0003723">
    <property type="term" value="F:RNA binding"/>
    <property type="evidence" value="ECO:0007669"/>
    <property type="project" value="InterPro"/>
</dbReference>
<evidence type="ECO:0000256" key="1">
    <source>
        <dbReference type="ARBA" id="ARBA00008945"/>
    </source>
</evidence>
<reference evidence="10 11" key="1">
    <citation type="journal article" date="2016" name="Nat. Commun.">
        <title>Thousands of microbial genomes shed light on interconnected biogeochemical processes in an aquifer system.</title>
        <authorList>
            <person name="Anantharaman K."/>
            <person name="Brown C.T."/>
            <person name="Hug L.A."/>
            <person name="Sharon I."/>
            <person name="Castelle C.J."/>
            <person name="Probst A.J."/>
            <person name="Thomas B.C."/>
            <person name="Singh A."/>
            <person name="Wilkins M.J."/>
            <person name="Karaoz U."/>
            <person name="Brodie E.L."/>
            <person name="Williams K.H."/>
            <person name="Hubbard S.S."/>
            <person name="Banfield J.F."/>
        </authorList>
    </citation>
    <scope>NUCLEOTIDE SEQUENCE [LARGE SCALE GENOMIC DNA]</scope>
</reference>